<evidence type="ECO:0000256" key="9">
    <source>
        <dbReference type="ARBA" id="ARBA00022842"/>
    </source>
</evidence>
<name>A0A6J4IDP2_9CHLR</name>
<keyword evidence="6" id="KW-0479">Metal-binding</keyword>
<dbReference type="NCBIfam" id="TIGR00150">
    <property type="entry name" value="T6A_YjeE"/>
    <property type="match status" value="1"/>
</dbReference>
<dbReference type="SUPFAM" id="SSF52540">
    <property type="entry name" value="P-loop containing nucleoside triphosphate hydrolases"/>
    <property type="match status" value="1"/>
</dbReference>
<keyword evidence="4" id="KW-0963">Cytoplasm</keyword>
<evidence type="ECO:0000256" key="8">
    <source>
        <dbReference type="ARBA" id="ARBA00022840"/>
    </source>
</evidence>
<evidence type="ECO:0000256" key="2">
    <source>
        <dbReference type="ARBA" id="ARBA00007599"/>
    </source>
</evidence>
<comment type="subcellular location">
    <subcellularLocation>
        <location evidence="1">Cytoplasm</location>
    </subcellularLocation>
</comment>
<evidence type="ECO:0000256" key="3">
    <source>
        <dbReference type="ARBA" id="ARBA00019010"/>
    </source>
</evidence>
<dbReference type="PANTHER" id="PTHR33540">
    <property type="entry name" value="TRNA THREONYLCARBAMOYLADENOSINE BIOSYNTHESIS PROTEIN TSAE"/>
    <property type="match status" value="1"/>
</dbReference>
<dbReference type="GO" id="GO:0046872">
    <property type="term" value="F:metal ion binding"/>
    <property type="evidence" value="ECO:0007669"/>
    <property type="project" value="UniProtKB-KW"/>
</dbReference>
<proteinExistence type="inferred from homology"/>
<dbReference type="InterPro" id="IPR027417">
    <property type="entry name" value="P-loop_NTPase"/>
</dbReference>
<evidence type="ECO:0000256" key="7">
    <source>
        <dbReference type="ARBA" id="ARBA00022741"/>
    </source>
</evidence>
<evidence type="ECO:0000256" key="5">
    <source>
        <dbReference type="ARBA" id="ARBA00022694"/>
    </source>
</evidence>
<evidence type="ECO:0000313" key="11">
    <source>
        <dbReference type="EMBL" id="CAA9248113.1"/>
    </source>
</evidence>
<dbReference type="Gene3D" id="3.40.50.300">
    <property type="entry name" value="P-loop containing nucleotide triphosphate hydrolases"/>
    <property type="match status" value="1"/>
</dbReference>
<accession>A0A6J4IDP2</accession>
<keyword evidence="5" id="KW-0819">tRNA processing</keyword>
<keyword evidence="7" id="KW-0547">Nucleotide-binding</keyword>
<keyword evidence="9" id="KW-0460">Magnesium</keyword>
<dbReference type="PANTHER" id="PTHR33540:SF2">
    <property type="entry name" value="TRNA THREONYLCARBAMOYLADENOSINE BIOSYNTHESIS PROTEIN TSAE"/>
    <property type="match status" value="1"/>
</dbReference>
<evidence type="ECO:0000256" key="6">
    <source>
        <dbReference type="ARBA" id="ARBA00022723"/>
    </source>
</evidence>
<protein>
    <recommendedName>
        <fullName evidence="3">tRNA threonylcarbamoyladenosine biosynthesis protein TsaE</fullName>
    </recommendedName>
    <alternativeName>
        <fullName evidence="10">t(6)A37 threonylcarbamoyladenosine biosynthesis protein TsaE</fullName>
    </alternativeName>
</protein>
<comment type="similarity">
    <text evidence="2">Belongs to the TsaE family.</text>
</comment>
<evidence type="ECO:0000256" key="1">
    <source>
        <dbReference type="ARBA" id="ARBA00004496"/>
    </source>
</evidence>
<dbReference type="GO" id="GO:0005524">
    <property type="term" value="F:ATP binding"/>
    <property type="evidence" value="ECO:0007669"/>
    <property type="project" value="UniProtKB-KW"/>
</dbReference>
<dbReference type="Pfam" id="PF02367">
    <property type="entry name" value="TsaE"/>
    <property type="match status" value="1"/>
</dbReference>
<evidence type="ECO:0000256" key="4">
    <source>
        <dbReference type="ARBA" id="ARBA00022490"/>
    </source>
</evidence>
<reference evidence="11" key="1">
    <citation type="submission" date="2020-02" db="EMBL/GenBank/DDBJ databases">
        <authorList>
            <person name="Meier V. D."/>
        </authorList>
    </citation>
    <scope>NUCLEOTIDE SEQUENCE</scope>
    <source>
        <strain evidence="11">AVDCRST_MAG26</strain>
    </source>
</reference>
<organism evidence="11">
    <name type="scientific">uncultured Chloroflexia bacterium</name>
    <dbReference type="NCBI Taxonomy" id="1672391"/>
    <lineage>
        <taxon>Bacteria</taxon>
        <taxon>Bacillati</taxon>
        <taxon>Chloroflexota</taxon>
        <taxon>Chloroflexia</taxon>
        <taxon>environmental samples</taxon>
    </lineage>
</organism>
<gene>
    <name evidence="11" type="ORF">AVDCRST_MAG26-1778</name>
</gene>
<sequence length="178" mass="19087">MLQFAAMDARQESGLELVSLSEAETINIGRRIGRRLAAGDLVLLLAPFGAGKTHLAKGIAAGLGADPDEVNSPSFVLINEYVAGQERGRMPIYHADLYRIETAHDLATIGLEECFNGDGICLIEWAERAAGALPDERLAVHISETGEKSRRLRLVPHGARYRALVATLAADQNDAAGN</sequence>
<keyword evidence="8" id="KW-0067">ATP-binding</keyword>
<evidence type="ECO:0000256" key="10">
    <source>
        <dbReference type="ARBA" id="ARBA00032441"/>
    </source>
</evidence>
<dbReference type="InterPro" id="IPR003442">
    <property type="entry name" value="T6A_TsaE"/>
</dbReference>
<dbReference type="GO" id="GO:0002949">
    <property type="term" value="P:tRNA threonylcarbamoyladenosine modification"/>
    <property type="evidence" value="ECO:0007669"/>
    <property type="project" value="InterPro"/>
</dbReference>
<dbReference type="EMBL" id="CADCTK010000401">
    <property type="protein sequence ID" value="CAA9248113.1"/>
    <property type="molecule type" value="Genomic_DNA"/>
</dbReference>
<dbReference type="GO" id="GO:0005737">
    <property type="term" value="C:cytoplasm"/>
    <property type="evidence" value="ECO:0007669"/>
    <property type="project" value="UniProtKB-SubCell"/>
</dbReference>
<dbReference type="AlphaFoldDB" id="A0A6J4IDP2"/>